<comment type="caution">
    <text evidence="2">The sequence shown here is derived from an EMBL/GenBank/DDBJ whole genome shotgun (WGS) entry which is preliminary data.</text>
</comment>
<dbReference type="Proteomes" id="UP001418222">
    <property type="component" value="Unassembled WGS sequence"/>
</dbReference>
<dbReference type="AlphaFoldDB" id="A0AAP0BS44"/>
<feature type="compositionally biased region" description="Basic and acidic residues" evidence="1">
    <location>
        <begin position="1"/>
        <end position="14"/>
    </location>
</feature>
<name>A0AAP0BS44_9ASPA</name>
<accession>A0AAP0BS44</accession>
<feature type="region of interest" description="Disordered" evidence="1">
    <location>
        <begin position="1"/>
        <end position="75"/>
    </location>
</feature>
<sequence>MPESPRKPKKEGNRRQQGARGVFPHAGVRGRESSAREGRTHASGCEGEAGAEGTSLHVSGDGRNVSVRERHSHELVRTRGRPLGPEFVRMEVDQQKKEKAQLIVELKDVEVMRASTVAEYSGSHDFEMDRSRIAEEVRSKMMTIGIDLLKCDVAYSLGFIN</sequence>
<dbReference type="EMBL" id="JBBWWQ010000005">
    <property type="protein sequence ID" value="KAK8947405.1"/>
    <property type="molecule type" value="Genomic_DNA"/>
</dbReference>
<protein>
    <submittedName>
        <fullName evidence="2">Uncharacterized protein</fullName>
    </submittedName>
</protein>
<feature type="compositionally biased region" description="Basic and acidic residues" evidence="1">
    <location>
        <begin position="29"/>
        <end position="40"/>
    </location>
</feature>
<feature type="compositionally biased region" description="Basic and acidic residues" evidence="1">
    <location>
        <begin position="66"/>
        <end position="75"/>
    </location>
</feature>
<reference evidence="2 3" key="1">
    <citation type="journal article" date="2022" name="Nat. Plants">
        <title>Genomes of leafy and leafless Platanthera orchids illuminate the evolution of mycoheterotrophy.</title>
        <authorList>
            <person name="Li M.H."/>
            <person name="Liu K.W."/>
            <person name="Li Z."/>
            <person name="Lu H.C."/>
            <person name="Ye Q.L."/>
            <person name="Zhang D."/>
            <person name="Wang J.Y."/>
            <person name="Li Y.F."/>
            <person name="Zhong Z.M."/>
            <person name="Liu X."/>
            <person name="Yu X."/>
            <person name="Liu D.K."/>
            <person name="Tu X.D."/>
            <person name="Liu B."/>
            <person name="Hao Y."/>
            <person name="Liao X.Y."/>
            <person name="Jiang Y.T."/>
            <person name="Sun W.H."/>
            <person name="Chen J."/>
            <person name="Chen Y.Q."/>
            <person name="Ai Y."/>
            <person name="Zhai J.W."/>
            <person name="Wu S.S."/>
            <person name="Zhou Z."/>
            <person name="Hsiao Y.Y."/>
            <person name="Wu W.L."/>
            <person name="Chen Y.Y."/>
            <person name="Lin Y.F."/>
            <person name="Hsu J.L."/>
            <person name="Li C.Y."/>
            <person name="Wang Z.W."/>
            <person name="Zhao X."/>
            <person name="Zhong W.Y."/>
            <person name="Ma X.K."/>
            <person name="Ma L."/>
            <person name="Huang J."/>
            <person name="Chen G.Z."/>
            <person name="Huang M.Z."/>
            <person name="Huang L."/>
            <person name="Peng D.H."/>
            <person name="Luo Y.B."/>
            <person name="Zou S.Q."/>
            <person name="Chen S.P."/>
            <person name="Lan S."/>
            <person name="Tsai W.C."/>
            <person name="Van de Peer Y."/>
            <person name="Liu Z.J."/>
        </authorList>
    </citation>
    <scope>NUCLEOTIDE SEQUENCE [LARGE SCALE GENOMIC DNA]</scope>
    <source>
        <strain evidence="2">Lor287</strain>
    </source>
</reference>
<keyword evidence="3" id="KW-1185">Reference proteome</keyword>
<evidence type="ECO:0000313" key="3">
    <source>
        <dbReference type="Proteomes" id="UP001418222"/>
    </source>
</evidence>
<feature type="compositionally biased region" description="Low complexity" evidence="1">
    <location>
        <begin position="42"/>
        <end position="53"/>
    </location>
</feature>
<evidence type="ECO:0000256" key="1">
    <source>
        <dbReference type="SAM" id="MobiDB-lite"/>
    </source>
</evidence>
<proteinExistence type="predicted"/>
<evidence type="ECO:0000313" key="2">
    <source>
        <dbReference type="EMBL" id="KAK8947405.1"/>
    </source>
</evidence>
<gene>
    <name evidence="2" type="ORF">KSP39_PZI006764</name>
</gene>
<organism evidence="2 3">
    <name type="scientific">Platanthera zijinensis</name>
    <dbReference type="NCBI Taxonomy" id="2320716"/>
    <lineage>
        <taxon>Eukaryota</taxon>
        <taxon>Viridiplantae</taxon>
        <taxon>Streptophyta</taxon>
        <taxon>Embryophyta</taxon>
        <taxon>Tracheophyta</taxon>
        <taxon>Spermatophyta</taxon>
        <taxon>Magnoliopsida</taxon>
        <taxon>Liliopsida</taxon>
        <taxon>Asparagales</taxon>
        <taxon>Orchidaceae</taxon>
        <taxon>Orchidoideae</taxon>
        <taxon>Orchideae</taxon>
        <taxon>Orchidinae</taxon>
        <taxon>Platanthera</taxon>
    </lineage>
</organism>